<gene>
    <name evidence="5" type="ORF">I6G68_04945</name>
    <name evidence="4" type="ORF">ODY43_00220</name>
</gene>
<dbReference type="GeneID" id="35767498"/>
<dbReference type="GO" id="GO:0016705">
    <property type="term" value="F:oxidoreductase activity, acting on paired donors, with incorporation or reduction of molecular oxygen"/>
    <property type="evidence" value="ECO:0007669"/>
    <property type="project" value="InterPro"/>
</dbReference>
<dbReference type="GO" id="GO:0005829">
    <property type="term" value="C:cytosol"/>
    <property type="evidence" value="ECO:0007669"/>
    <property type="project" value="TreeGrafter"/>
</dbReference>
<dbReference type="PANTHER" id="PTHR30137:SF8">
    <property type="entry name" value="BLR5498 PROTEIN"/>
    <property type="match status" value="1"/>
</dbReference>
<keyword evidence="1" id="KW-0560">Oxidoreductase</keyword>
<dbReference type="InterPro" id="IPR050766">
    <property type="entry name" value="Bact_Lucif_Oxidored"/>
</dbReference>
<evidence type="ECO:0000313" key="6">
    <source>
        <dbReference type="Proteomes" id="UP000594771"/>
    </source>
</evidence>
<dbReference type="InterPro" id="IPR036661">
    <property type="entry name" value="Luciferase-like_sf"/>
</dbReference>
<evidence type="ECO:0000259" key="3">
    <source>
        <dbReference type="Pfam" id="PF00296"/>
    </source>
</evidence>
<dbReference type="PANTHER" id="PTHR30137">
    <property type="entry name" value="LUCIFERASE-LIKE MONOOXYGENASE"/>
    <property type="match status" value="1"/>
</dbReference>
<dbReference type="InterPro" id="IPR011251">
    <property type="entry name" value="Luciferase-like_dom"/>
</dbReference>
<sequence>MTKANPAQKKPKGLEFGLYSLGDNLPNPHTGKQLAASERIEEIIQLGKLAEDAGFDAFQVGESHQDYFVSQSNLIILSAIARETKTIKLGSAVTTLSVLDPVRVYEDAVTIDLLSQGRMEIVAGRASRLGAFELFGYDYKDYEELFEEKIALLKEINDNETVNWQGQFRPDLNGVKVQPRSERPSGKLPIWRGIGNSNDSARRAGLLGMPIYQAHLSGANQTFAHRIKVFRQAAQEAGYDPSEIPVQTGSFLYVRENTQQAYQEFWPYVEAGFPLVNGQPFPKRAFAQGQNVKSATMVGDPQLIIDKLLMQYDLFGHQRFNGEIDFGGQPFDEIRRTLDLFAEKVIPTVKKYTKN</sequence>
<organism evidence="5 6">
    <name type="scientific">Aerococcus urinae</name>
    <dbReference type="NCBI Taxonomy" id="1376"/>
    <lineage>
        <taxon>Bacteria</taxon>
        <taxon>Bacillati</taxon>
        <taxon>Bacillota</taxon>
        <taxon>Bacilli</taxon>
        <taxon>Lactobacillales</taxon>
        <taxon>Aerococcaceae</taxon>
        <taxon>Aerococcus</taxon>
    </lineage>
</organism>
<evidence type="ECO:0000256" key="2">
    <source>
        <dbReference type="ARBA" id="ARBA00023033"/>
    </source>
</evidence>
<evidence type="ECO:0000313" key="4">
    <source>
        <dbReference type="EMBL" id="MCY3052430.1"/>
    </source>
</evidence>
<reference evidence="5 6" key="1">
    <citation type="submission" date="2020-12" db="EMBL/GenBank/DDBJ databases">
        <title>FDA dAtabase for Regulatory Grade micrObial Sequences (FDA-ARGOS): Supporting development and validation of Infectious Disease Dx tests.</title>
        <authorList>
            <person name="Sproer C."/>
            <person name="Gronow S."/>
            <person name="Severitt S."/>
            <person name="Schroder I."/>
            <person name="Tallon L."/>
            <person name="Sadzewicz L."/>
            <person name="Zhao X."/>
            <person name="Boylan J."/>
            <person name="Ott S."/>
            <person name="Bowen H."/>
            <person name="Vavikolanu K."/>
            <person name="Mehta A."/>
            <person name="Aluvathingal J."/>
            <person name="Nadendla S."/>
            <person name="Lowell S."/>
            <person name="Myers T."/>
            <person name="Yan Y."/>
            <person name="Sichtig H."/>
        </authorList>
    </citation>
    <scope>NUCLEOTIDE SEQUENCE [LARGE SCALE GENOMIC DNA]</scope>
    <source>
        <strain evidence="5 6">FDAARGOS_911</strain>
    </source>
</reference>
<dbReference type="RefSeq" id="WP_060778369.1">
    <property type="nucleotide sequence ID" value="NZ_CAJHLF010000008.1"/>
</dbReference>
<proteinExistence type="predicted"/>
<dbReference type="SUPFAM" id="SSF51679">
    <property type="entry name" value="Bacterial luciferase-like"/>
    <property type="match status" value="1"/>
</dbReference>
<dbReference type="Proteomes" id="UP000594771">
    <property type="component" value="Chromosome"/>
</dbReference>
<evidence type="ECO:0000256" key="1">
    <source>
        <dbReference type="ARBA" id="ARBA00023002"/>
    </source>
</evidence>
<evidence type="ECO:0000313" key="5">
    <source>
        <dbReference type="EMBL" id="QPS00753.1"/>
    </source>
</evidence>
<dbReference type="AlphaFoldDB" id="A0A120I9T5"/>
<reference evidence="4" key="2">
    <citation type="submission" date="2022-09" db="EMBL/GenBank/DDBJ databases">
        <title>Aerococcus urinae taxonomy study.</title>
        <authorList>
            <person name="Christensen J."/>
            <person name="Senneby E."/>
        </authorList>
    </citation>
    <scope>NUCLEOTIDE SEQUENCE</scope>
    <source>
        <strain evidence="4">NLD-066-U95</strain>
    </source>
</reference>
<feature type="domain" description="Luciferase-like" evidence="3">
    <location>
        <begin position="15"/>
        <end position="308"/>
    </location>
</feature>
<keyword evidence="7" id="KW-1185">Reference proteome</keyword>
<dbReference type="EMBL" id="JAOTML010000001">
    <property type="protein sequence ID" value="MCY3052430.1"/>
    <property type="molecule type" value="Genomic_DNA"/>
</dbReference>
<keyword evidence="2" id="KW-0503">Monooxygenase</keyword>
<dbReference type="Gene3D" id="3.20.20.30">
    <property type="entry name" value="Luciferase-like domain"/>
    <property type="match status" value="1"/>
</dbReference>
<dbReference type="KEGG" id="aun:AWM73_05105"/>
<dbReference type="EMBL" id="CP065662">
    <property type="protein sequence ID" value="QPS00753.1"/>
    <property type="molecule type" value="Genomic_DNA"/>
</dbReference>
<name>A0A120I9T5_9LACT</name>
<dbReference type="Pfam" id="PF00296">
    <property type="entry name" value="Bac_luciferase"/>
    <property type="match status" value="1"/>
</dbReference>
<evidence type="ECO:0000313" key="7">
    <source>
        <dbReference type="Proteomes" id="UP001069145"/>
    </source>
</evidence>
<dbReference type="OrthoDB" id="9776438at2"/>
<accession>A0A120I9T5</accession>
<protein>
    <submittedName>
        <fullName evidence="5">LLM class flavin-dependent oxidoreductase</fullName>
    </submittedName>
</protein>
<dbReference type="GO" id="GO:0004497">
    <property type="term" value="F:monooxygenase activity"/>
    <property type="evidence" value="ECO:0007669"/>
    <property type="project" value="UniProtKB-KW"/>
</dbReference>
<dbReference type="Proteomes" id="UP001069145">
    <property type="component" value="Unassembled WGS sequence"/>
</dbReference>